<organism evidence="9 10">
    <name type="scientific">Mycobacterium senriense</name>
    <dbReference type="NCBI Taxonomy" id="2775496"/>
    <lineage>
        <taxon>Bacteria</taxon>
        <taxon>Bacillati</taxon>
        <taxon>Actinomycetota</taxon>
        <taxon>Actinomycetes</taxon>
        <taxon>Mycobacteriales</taxon>
        <taxon>Mycobacteriaceae</taxon>
        <taxon>Mycobacterium</taxon>
        <taxon>Mycobacterium avium complex (MAC)</taxon>
    </lineage>
</organism>
<gene>
    <name evidence="9" type="ORF">MTY59_40970</name>
</gene>
<dbReference type="InterPro" id="IPR017972">
    <property type="entry name" value="Cyt_P450_CS"/>
</dbReference>
<dbReference type="PROSITE" id="PS00086">
    <property type="entry name" value="CYTOCHROME_P450"/>
    <property type="match status" value="1"/>
</dbReference>
<dbReference type="InterPro" id="IPR002397">
    <property type="entry name" value="Cyt_P450_B"/>
</dbReference>
<keyword evidence="7 8" id="KW-0503">Monooxygenase</keyword>
<comment type="similarity">
    <text evidence="2 8">Belongs to the cytochrome P450 family.</text>
</comment>
<dbReference type="InterPro" id="IPR001128">
    <property type="entry name" value="Cyt_P450"/>
</dbReference>
<evidence type="ECO:0000313" key="10">
    <source>
        <dbReference type="Proteomes" id="UP000826012"/>
    </source>
</evidence>
<evidence type="ECO:0000256" key="2">
    <source>
        <dbReference type="ARBA" id="ARBA00010617"/>
    </source>
</evidence>
<keyword evidence="6 8" id="KW-0408">Iron</keyword>
<evidence type="ECO:0000256" key="1">
    <source>
        <dbReference type="ARBA" id="ARBA00001971"/>
    </source>
</evidence>
<keyword evidence="4 8" id="KW-0479">Metal-binding</keyword>
<comment type="cofactor">
    <cofactor evidence="1">
        <name>heme</name>
        <dbReference type="ChEBI" id="CHEBI:30413"/>
    </cofactor>
</comment>
<keyword evidence="10" id="KW-1185">Reference proteome</keyword>
<dbReference type="PANTHER" id="PTHR46696">
    <property type="entry name" value="P450, PUTATIVE (EUROFUNG)-RELATED"/>
    <property type="match status" value="1"/>
</dbReference>
<dbReference type="SUPFAM" id="SSF48264">
    <property type="entry name" value="Cytochrome P450"/>
    <property type="match status" value="1"/>
</dbReference>
<dbReference type="RefSeq" id="WP_221042764.1">
    <property type="nucleotide sequence ID" value="NZ_AP024828.1"/>
</dbReference>
<evidence type="ECO:0000256" key="7">
    <source>
        <dbReference type="ARBA" id="ARBA00023033"/>
    </source>
</evidence>
<evidence type="ECO:0000256" key="4">
    <source>
        <dbReference type="ARBA" id="ARBA00022723"/>
    </source>
</evidence>
<evidence type="ECO:0000256" key="3">
    <source>
        <dbReference type="ARBA" id="ARBA00022617"/>
    </source>
</evidence>
<evidence type="ECO:0000313" key="9">
    <source>
        <dbReference type="EMBL" id="BCZ24242.1"/>
    </source>
</evidence>
<protein>
    <submittedName>
        <fullName evidence="9">Cytochrome P450</fullName>
    </submittedName>
</protein>
<dbReference type="PRINTS" id="PR00359">
    <property type="entry name" value="BP450"/>
</dbReference>
<name>A0ABN6IK58_9MYCO</name>
<evidence type="ECO:0000256" key="6">
    <source>
        <dbReference type="ARBA" id="ARBA00023004"/>
    </source>
</evidence>
<dbReference type="PRINTS" id="PR00385">
    <property type="entry name" value="P450"/>
</dbReference>
<sequence>MNTPETTTTARLPWDPADPYPFYERCRRDGNVVWDDTAHAWLVVGYHAARQVLGEPGWTSDPRANPNTRAAIDALGSEMIDRSMLLTDGANHRRLRDSVRDVFTPAFIAGLTDGVQAIAQNVIDYPTAGAPLDFMSEVALPLPLTVAAEWLGLDPGTAELLRAESPAIIRMLGALADSEEINAGAAAFAAMVAEFLPLAADRRAHPGEDLLSFIAAAPALQLDDVVITAILIAVAGHETTANLLGTAMIRLLEPMADGHRQIDTLDPTDPEVLTELLRLDGPVQATARTATQDQHVDGSVIAAGQQALVIVAAANRDPTVFDHPDQLHPDRGGPAPLAFGYGAHYCLGAALARLEITAALRQVLTRKPELLDPVTWRDTPAIRGPLSVPIVFHAPAAS</sequence>
<dbReference type="Pfam" id="PF00067">
    <property type="entry name" value="p450"/>
    <property type="match status" value="1"/>
</dbReference>
<keyword evidence="5 8" id="KW-0560">Oxidoreductase</keyword>
<evidence type="ECO:0000256" key="8">
    <source>
        <dbReference type="RuleBase" id="RU000461"/>
    </source>
</evidence>
<dbReference type="Proteomes" id="UP000826012">
    <property type="component" value="Chromosome"/>
</dbReference>
<dbReference type="PANTHER" id="PTHR46696:SF4">
    <property type="entry name" value="BIOTIN BIOSYNTHESIS CYTOCHROME P450"/>
    <property type="match status" value="1"/>
</dbReference>
<proteinExistence type="inferred from homology"/>
<dbReference type="EMBL" id="AP024828">
    <property type="protein sequence ID" value="BCZ24242.1"/>
    <property type="molecule type" value="Genomic_DNA"/>
</dbReference>
<evidence type="ECO:0000256" key="5">
    <source>
        <dbReference type="ARBA" id="ARBA00023002"/>
    </source>
</evidence>
<keyword evidence="3 8" id="KW-0349">Heme</keyword>
<dbReference type="InterPro" id="IPR036396">
    <property type="entry name" value="Cyt_P450_sf"/>
</dbReference>
<accession>A0ABN6IK58</accession>
<reference evidence="9 10" key="1">
    <citation type="submission" date="2021-07" db="EMBL/GenBank/DDBJ databases">
        <title>Complete genome sequence of nontuberculous Mycobacterium sp. TY59.</title>
        <authorList>
            <person name="Fukushima K."/>
        </authorList>
    </citation>
    <scope>NUCLEOTIDE SEQUENCE [LARGE SCALE GENOMIC DNA]</scope>
    <source>
        <strain evidence="9 10">TY59</strain>
    </source>
</reference>
<dbReference type="Gene3D" id="1.10.630.10">
    <property type="entry name" value="Cytochrome P450"/>
    <property type="match status" value="1"/>
</dbReference>